<dbReference type="SUPFAM" id="SSF56601">
    <property type="entry name" value="beta-lactamase/transpeptidase-like"/>
    <property type="match status" value="1"/>
</dbReference>
<proteinExistence type="inferred from homology"/>
<comment type="caution">
    <text evidence="13">The sequence shown here is derived from an EMBL/GenBank/DDBJ whole genome shotgun (WGS) entry which is preliminary data.</text>
</comment>
<reference evidence="13" key="1">
    <citation type="journal article" date="2021" name="PeerJ">
        <title>Extensive microbial diversity within the chicken gut microbiome revealed by metagenomics and culture.</title>
        <authorList>
            <person name="Gilroy R."/>
            <person name="Ravi A."/>
            <person name="Getino M."/>
            <person name="Pursley I."/>
            <person name="Horton D.L."/>
            <person name="Alikhan N.F."/>
            <person name="Baker D."/>
            <person name="Gharbi K."/>
            <person name="Hall N."/>
            <person name="Watson M."/>
            <person name="Adriaenssens E.M."/>
            <person name="Foster-Nyarko E."/>
            <person name="Jarju S."/>
            <person name="Secka A."/>
            <person name="Antonio M."/>
            <person name="Oren A."/>
            <person name="Chaudhuri R.R."/>
            <person name="La Ragione R."/>
            <person name="Hildebrand F."/>
            <person name="Pallen M.J."/>
        </authorList>
    </citation>
    <scope>NUCLEOTIDE SEQUENCE</scope>
    <source>
        <strain evidence="13">USAMLcec2-132</strain>
    </source>
</reference>
<dbReference type="Proteomes" id="UP000823891">
    <property type="component" value="Unassembled WGS sequence"/>
</dbReference>
<evidence type="ECO:0000256" key="8">
    <source>
        <dbReference type="PIRSR" id="PIRSR618044-2"/>
    </source>
</evidence>
<evidence type="ECO:0000256" key="6">
    <source>
        <dbReference type="ARBA" id="ARBA00023316"/>
    </source>
</evidence>
<evidence type="ECO:0000256" key="4">
    <source>
        <dbReference type="ARBA" id="ARBA00022960"/>
    </source>
</evidence>
<dbReference type="InterPro" id="IPR012338">
    <property type="entry name" value="Beta-lactam/transpept-like"/>
</dbReference>
<feature type="region of interest" description="Disordered" evidence="10">
    <location>
        <begin position="486"/>
        <end position="513"/>
    </location>
</feature>
<evidence type="ECO:0000256" key="10">
    <source>
        <dbReference type="SAM" id="MobiDB-lite"/>
    </source>
</evidence>
<dbReference type="AlphaFoldDB" id="A0A9D2SPH0"/>
<dbReference type="Pfam" id="PF00768">
    <property type="entry name" value="Peptidase_S11"/>
    <property type="match status" value="1"/>
</dbReference>
<feature type="transmembrane region" description="Helical" evidence="11">
    <location>
        <begin position="454"/>
        <end position="476"/>
    </location>
</feature>
<accession>A0A9D2SPH0</accession>
<dbReference type="Gene3D" id="3.40.710.10">
    <property type="entry name" value="DD-peptidase/beta-lactamase superfamily"/>
    <property type="match status" value="1"/>
</dbReference>
<protein>
    <submittedName>
        <fullName evidence="13">D-alanyl-D-alanine carboxypeptidase</fullName>
    </submittedName>
</protein>
<comment type="similarity">
    <text evidence="1 9">Belongs to the peptidase S11 family.</text>
</comment>
<keyword evidence="11" id="KW-0812">Transmembrane</keyword>
<dbReference type="InterPro" id="IPR001967">
    <property type="entry name" value="Peptidase_S11_N"/>
</dbReference>
<feature type="active site" description="Acyl-ester intermediate" evidence="7">
    <location>
        <position position="109"/>
    </location>
</feature>
<organism evidence="13 14">
    <name type="scientific">Candidatus Eisenbergiella merdavium</name>
    <dbReference type="NCBI Taxonomy" id="2838551"/>
    <lineage>
        <taxon>Bacteria</taxon>
        <taxon>Bacillati</taxon>
        <taxon>Bacillota</taxon>
        <taxon>Clostridia</taxon>
        <taxon>Lachnospirales</taxon>
        <taxon>Lachnospiraceae</taxon>
        <taxon>Eisenbergiella</taxon>
    </lineage>
</organism>
<dbReference type="PANTHER" id="PTHR21581:SF6">
    <property type="entry name" value="TRAFFICKING PROTEIN PARTICLE COMPLEX SUBUNIT 12"/>
    <property type="match status" value="1"/>
</dbReference>
<evidence type="ECO:0000256" key="1">
    <source>
        <dbReference type="ARBA" id="ARBA00007164"/>
    </source>
</evidence>
<dbReference type="GO" id="GO:0009002">
    <property type="term" value="F:serine-type D-Ala-D-Ala carboxypeptidase activity"/>
    <property type="evidence" value="ECO:0007669"/>
    <property type="project" value="InterPro"/>
</dbReference>
<dbReference type="GO" id="GO:0071555">
    <property type="term" value="P:cell wall organization"/>
    <property type="evidence" value="ECO:0007669"/>
    <property type="project" value="UniProtKB-KW"/>
</dbReference>
<keyword evidence="4" id="KW-0133">Cell shape</keyword>
<keyword evidence="5" id="KW-0573">Peptidoglycan synthesis</keyword>
<keyword evidence="13" id="KW-0121">Carboxypeptidase</keyword>
<dbReference type="GO" id="GO:0006508">
    <property type="term" value="P:proteolysis"/>
    <property type="evidence" value="ECO:0007669"/>
    <property type="project" value="InterPro"/>
</dbReference>
<feature type="active site" description="Proton acceptor" evidence="7">
    <location>
        <position position="112"/>
    </location>
</feature>
<evidence type="ECO:0000313" key="14">
    <source>
        <dbReference type="Proteomes" id="UP000823891"/>
    </source>
</evidence>
<keyword evidence="11" id="KW-1133">Transmembrane helix</keyword>
<keyword evidence="6" id="KW-0961">Cell wall biogenesis/degradation</keyword>
<keyword evidence="13" id="KW-0645">Protease</keyword>
<keyword evidence="3" id="KW-0378">Hydrolase</keyword>
<dbReference type="EMBL" id="DWWS01000012">
    <property type="protein sequence ID" value="HJC22442.1"/>
    <property type="molecule type" value="Genomic_DNA"/>
</dbReference>
<sequence length="513" mass="56331">MKHYSLENSKYKWKAVPGKRAVSALSVLCVVLSLFFVSPLSVSAEPAAGGGNDFAAQAEARKELPVASNEWENWPAGPALGAESAILMDVQTGAILYEKNIHETLYPASITKILTALIVMEQCSLDEIVTYSYEAVNSINWQTDSNIAIKAGEQITVEQSLYGLLVGSANEVAYALAEHVSGSVDAFAGLMNERAKELGCVDSHFTNANGIFDEDHYTSAYDMALIARAFFSNDLLCKMSGTATYTIPRSATVSEELFISSKNQLYPGKPYAYEYLIGSKTGYTSEARQTLVSCAQKDGMKLVCVVMKEESPSQFTDTVELFNYGFSSFRMVNVADADSRYTAGNELFFESDADVFGSSSPLLAIDSSDVIILPNAAEYEDTQSVLSYDGLEDADAAAEITFTYNGVYVGNAAVRVVEQASVSSGADSQSDDAEHTDAANADPSQNRIYINVRLVLIGVVSVYLLLNFLVWLVTLLRNYSFSSQRKDRKRRKRRRGRERVDYDRYSRKDPEGF</sequence>
<evidence type="ECO:0000256" key="3">
    <source>
        <dbReference type="ARBA" id="ARBA00022801"/>
    </source>
</evidence>
<feature type="compositionally biased region" description="Basic residues" evidence="10">
    <location>
        <begin position="486"/>
        <end position="497"/>
    </location>
</feature>
<dbReference type="PRINTS" id="PR00725">
    <property type="entry name" value="DADACBPTASE1"/>
</dbReference>
<name>A0A9D2SPH0_9FIRM</name>
<gene>
    <name evidence="13" type="ORF">H9761_01905</name>
</gene>
<evidence type="ECO:0000259" key="12">
    <source>
        <dbReference type="Pfam" id="PF00768"/>
    </source>
</evidence>
<evidence type="ECO:0000256" key="9">
    <source>
        <dbReference type="RuleBase" id="RU004016"/>
    </source>
</evidence>
<keyword evidence="11" id="KW-0472">Membrane</keyword>
<evidence type="ECO:0000256" key="2">
    <source>
        <dbReference type="ARBA" id="ARBA00022729"/>
    </source>
</evidence>
<feature type="compositionally biased region" description="Basic and acidic residues" evidence="10">
    <location>
        <begin position="498"/>
        <end position="513"/>
    </location>
</feature>
<dbReference type="InterPro" id="IPR018044">
    <property type="entry name" value="Peptidase_S11"/>
</dbReference>
<feature type="binding site" evidence="8">
    <location>
        <position position="280"/>
    </location>
    <ligand>
        <name>substrate</name>
    </ligand>
</feature>
<keyword evidence="2" id="KW-0732">Signal</keyword>
<feature type="active site" evidence="7">
    <location>
        <position position="168"/>
    </location>
</feature>
<evidence type="ECO:0000256" key="11">
    <source>
        <dbReference type="SAM" id="Phobius"/>
    </source>
</evidence>
<reference evidence="13" key="2">
    <citation type="submission" date="2021-04" db="EMBL/GenBank/DDBJ databases">
        <authorList>
            <person name="Gilroy R."/>
        </authorList>
    </citation>
    <scope>NUCLEOTIDE SEQUENCE</scope>
    <source>
        <strain evidence="13">USAMLcec2-132</strain>
    </source>
</reference>
<evidence type="ECO:0000256" key="5">
    <source>
        <dbReference type="ARBA" id="ARBA00022984"/>
    </source>
</evidence>
<evidence type="ECO:0000256" key="7">
    <source>
        <dbReference type="PIRSR" id="PIRSR618044-1"/>
    </source>
</evidence>
<feature type="domain" description="Peptidase S11 D-alanyl-D-alanine carboxypeptidase A N-terminal" evidence="12">
    <location>
        <begin position="77"/>
        <end position="309"/>
    </location>
</feature>
<dbReference type="PANTHER" id="PTHR21581">
    <property type="entry name" value="D-ALANYL-D-ALANINE CARBOXYPEPTIDASE"/>
    <property type="match status" value="1"/>
</dbReference>
<evidence type="ECO:0000313" key="13">
    <source>
        <dbReference type="EMBL" id="HJC22442.1"/>
    </source>
</evidence>
<dbReference type="GO" id="GO:0008360">
    <property type="term" value="P:regulation of cell shape"/>
    <property type="evidence" value="ECO:0007669"/>
    <property type="project" value="UniProtKB-KW"/>
</dbReference>
<dbReference type="GO" id="GO:0009252">
    <property type="term" value="P:peptidoglycan biosynthetic process"/>
    <property type="evidence" value="ECO:0007669"/>
    <property type="project" value="UniProtKB-KW"/>
</dbReference>